<name>A0ABW1CQV9_9ACTN</name>
<proteinExistence type="predicted"/>
<dbReference type="Pfam" id="PF08386">
    <property type="entry name" value="Abhydrolase_4"/>
    <property type="match status" value="1"/>
</dbReference>
<sequence>MRTAIRFAPASALRLLTRDLSLLPVRQVLAQLSAADRGTLTHLYTSMRSGRGFVADMLPVTDCTAHISQPTMIIATRNDRSVPFAHAQSLTAALPQAELVESHADSHMIWFAPDYPAIAAQIRAFLLTDHHTADGHVTA</sequence>
<keyword evidence="3" id="KW-1185">Reference proteome</keyword>
<keyword evidence="2" id="KW-0378">Hydrolase</keyword>
<organism evidence="2 3">
    <name type="scientific">Nonomuraea insulae</name>
    <dbReference type="NCBI Taxonomy" id="1616787"/>
    <lineage>
        <taxon>Bacteria</taxon>
        <taxon>Bacillati</taxon>
        <taxon>Actinomycetota</taxon>
        <taxon>Actinomycetes</taxon>
        <taxon>Streptosporangiales</taxon>
        <taxon>Streptosporangiaceae</taxon>
        <taxon>Nonomuraea</taxon>
    </lineage>
</organism>
<dbReference type="InterPro" id="IPR013595">
    <property type="entry name" value="Pept_S33_TAP-like_C"/>
</dbReference>
<dbReference type="Gene3D" id="3.40.50.1820">
    <property type="entry name" value="alpha/beta hydrolase"/>
    <property type="match status" value="1"/>
</dbReference>
<comment type="caution">
    <text evidence="2">The sequence shown here is derived from an EMBL/GenBank/DDBJ whole genome shotgun (WGS) entry which is preliminary data.</text>
</comment>
<dbReference type="RefSeq" id="WP_379516765.1">
    <property type="nucleotide sequence ID" value="NZ_JBHSPA010000028.1"/>
</dbReference>
<evidence type="ECO:0000313" key="2">
    <source>
        <dbReference type="EMBL" id="MFC5827258.1"/>
    </source>
</evidence>
<evidence type="ECO:0000313" key="3">
    <source>
        <dbReference type="Proteomes" id="UP001596058"/>
    </source>
</evidence>
<dbReference type="EMBL" id="JBHSPA010000028">
    <property type="protein sequence ID" value="MFC5827258.1"/>
    <property type="molecule type" value="Genomic_DNA"/>
</dbReference>
<feature type="domain" description="Peptidase S33 tripeptidyl aminopeptidase-like C-terminal" evidence="1">
    <location>
        <begin position="64"/>
        <end position="135"/>
    </location>
</feature>
<accession>A0ABW1CQV9</accession>
<evidence type="ECO:0000259" key="1">
    <source>
        <dbReference type="Pfam" id="PF08386"/>
    </source>
</evidence>
<dbReference type="SUPFAM" id="SSF53474">
    <property type="entry name" value="alpha/beta-Hydrolases"/>
    <property type="match status" value="1"/>
</dbReference>
<gene>
    <name evidence="2" type="ORF">ACFPZ3_25620</name>
</gene>
<dbReference type="GO" id="GO:0016787">
    <property type="term" value="F:hydrolase activity"/>
    <property type="evidence" value="ECO:0007669"/>
    <property type="project" value="UniProtKB-KW"/>
</dbReference>
<dbReference type="InterPro" id="IPR029058">
    <property type="entry name" value="AB_hydrolase_fold"/>
</dbReference>
<protein>
    <submittedName>
        <fullName evidence="2">Alpha/beta fold hydrolase</fullName>
    </submittedName>
</protein>
<reference evidence="3" key="1">
    <citation type="journal article" date="2019" name="Int. J. Syst. Evol. Microbiol.">
        <title>The Global Catalogue of Microorganisms (GCM) 10K type strain sequencing project: providing services to taxonomists for standard genome sequencing and annotation.</title>
        <authorList>
            <consortium name="The Broad Institute Genomics Platform"/>
            <consortium name="The Broad Institute Genome Sequencing Center for Infectious Disease"/>
            <person name="Wu L."/>
            <person name="Ma J."/>
        </authorList>
    </citation>
    <scope>NUCLEOTIDE SEQUENCE [LARGE SCALE GENOMIC DNA]</scope>
    <source>
        <strain evidence="3">CCUG 53903</strain>
    </source>
</reference>
<dbReference type="Proteomes" id="UP001596058">
    <property type="component" value="Unassembled WGS sequence"/>
</dbReference>